<organism evidence="2 3">
    <name type="scientific">Oxalicibacterium solurbis</name>
    <dbReference type="NCBI Taxonomy" id="69280"/>
    <lineage>
        <taxon>Bacteria</taxon>
        <taxon>Pseudomonadati</taxon>
        <taxon>Pseudomonadota</taxon>
        <taxon>Betaproteobacteria</taxon>
        <taxon>Burkholderiales</taxon>
        <taxon>Oxalobacteraceae</taxon>
        <taxon>Oxalicibacterium</taxon>
    </lineage>
</organism>
<dbReference type="Gene3D" id="3.40.50.880">
    <property type="match status" value="1"/>
</dbReference>
<dbReference type="InterPro" id="IPR017926">
    <property type="entry name" value="GATASE"/>
</dbReference>
<accession>A0A8J3AYR2</accession>
<dbReference type="Pfam" id="PF00117">
    <property type="entry name" value="GATase"/>
    <property type="match status" value="1"/>
</dbReference>
<dbReference type="SUPFAM" id="SSF52317">
    <property type="entry name" value="Class I glutamine amidotransferase-like"/>
    <property type="match status" value="1"/>
</dbReference>
<sequence>MKTLIIFKAGSTFADLAQAQGDFEDWIADGVGNALPVSVVDARKAAALPAFDETAGAIVTGSHAMVTDRAAWSERLAGWLREAHWRGIPLLGICYGHQLLADALGGEVDYRSQGMEIGSVPIDKTAEADNDPLFASLPRHFMANVVHSQSVRRLPPDAALLANNAFEPHQAFRVGSSSWGVQFHPEFDDDAMRCYVDRLADDLTAKGVDVAAKWREVVPTAEAASLLQRFGHLVATHNDA</sequence>
<feature type="domain" description="Glutamine amidotransferase" evidence="1">
    <location>
        <begin position="74"/>
        <end position="188"/>
    </location>
</feature>
<evidence type="ECO:0000313" key="3">
    <source>
        <dbReference type="Proteomes" id="UP000627205"/>
    </source>
</evidence>
<dbReference type="PANTHER" id="PTHR42695:SF5">
    <property type="entry name" value="GLUTAMINE AMIDOTRANSFERASE YLR126C-RELATED"/>
    <property type="match status" value="1"/>
</dbReference>
<dbReference type="AlphaFoldDB" id="A0A8J3AYR2"/>
<evidence type="ECO:0000259" key="1">
    <source>
        <dbReference type="Pfam" id="PF00117"/>
    </source>
</evidence>
<dbReference type="PANTHER" id="PTHR42695">
    <property type="entry name" value="GLUTAMINE AMIDOTRANSFERASE YLR126C-RELATED"/>
    <property type="match status" value="1"/>
</dbReference>
<reference evidence="2" key="2">
    <citation type="submission" date="2020-09" db="EMBL/GenBank/DDBJ databases">
        <authorList>
            <person name="Sun Q."/>
            <person name="Sedlacek I."/>
        </authorList>
    </citation>
    <scope>NUCLEOTIDE SEQUENCE</scope>
    <source>
        <strain evidence="2">CCM 7664</strain>
    </source>
</reference>
<dbReference type="PROSITE" id="PS51273">
    <property type="entry name" value="GATASE_TYPE_1"/>
    <property type="match status" value="1"/>
</dbReference>
<keyword evidence="3" id="KW-1185">Reference proteome</keyword>
<dbReference type="InterPro" id="IPR044992">
    <property type="entry name" value="ChyE-like"/>
</dbReference>
<name>A0A8J3AYR2_9BURK</name>
<dbReference type="EMBL" id="BMDP01000001">
    <property type="protein sequence ID" value="GGI53472.1"/>
    <property type="molecule type" value="Genomic_DNA"/>
</dbReference>
<dbReference type="GO" id="GO:0005829">
    <property type="term" value="C:cytosol"/>
    <property type="evidence" value="ECO:0007669"/>
    <property type="project" value="TreeGrafter"/>
</dbReference>
<gene>
    <name evidence="2" type="primary">guaA</name>
    <name evidence="2" type="ORF">GCM10011430_06460</name>
</gene>
<dbReference type="NCBIfam" id="NF006562">
    <property type="entry name" value="PRK09065.1"/>
    <property type="match status" value="1"/>
</dbReference>
<comment type="caution">
    <text evidence="2">The sequence shown here is derived from an EMBL/GenBank/DDBJ whole genome shotgun (WGS) entry which is preliminary data.</text>
</comment>
<proteinExistence type="predicted"/>
<dbReference type="Proteomes" id="UP000627205">
    <property type="component" value="Unassembled WGS sequence"/>
</dbReference>
<evidence type="ECO:0000313" key="2">
    <source>
        <dbReference type="EMBL" id="GGI53472.1"/>
    </source>
</evidence>
<reference evidence="2" key="1">
    <citation type="journal article" date="2014" name="Int. J. Syst. Evol. Microbiol.">
        <title>Complete genome sequence of Corynebacterium casei LMG S-19264T (=DSM 44701T), isolated from a smear-ripened cheese.</title>
        <authorList>
            <consortium name="US DOE Joint Genome Institute (JGI-PGF)"/>
            <person name="Walter F."/>
            <person name="Albersmeier A."/>
            <person name="Kalinowski J."/>
            <person name="Ruckert C."/>
        </authorList>
    </citation>
    <scope>NUCLEOTIDE SEQUENCE</scope>
    <source>
        <strain evidence="2">CCM 7664</strain>
    </source>
</reference>
<dbReference type="CDD" id="cd01741">
    <property type="entry name" value="GATase1_1"/>
    <property type="match status" value="1"/>
</dbReference>
<protein>
    <submittedName>
        <fullName evidence="2">GMP synthase</fullName>
    </submittedName>
</protein>
<dbReference type="InterPro" id="IPR029062">
    <property type="entry name" value="Class_I_gatase-like"/>
</dbReference>
<dbReference type="RefSeq" id="WP_188419521.1">
    <property type="nucleotide sequence ID" value="NZ_BMDP01000001.1"/>
</dbReference>